<evidence type="ECO:0000256" key="2">
    <source>
        <dbReference type="ARBA" id="ARBA00022801"/>
    </source>
</evidence>
<evidence type="ECO:0000313" key="6">
    <source>
        <dbReference type="Proteomes" id="UP000809349"/>
    </source>
</evidence>
<evidence type="ECO:0000259" key="4">
    <source>
        <dbReference type="Pfam" id="PF00149"/>
    </source>
</evidence>
<dbReference type="PANTHER" id="PTHR31302">
    <property type="entry name" value="TRANSMEMBRANE PROTEIN WITH METALLOPHOSPHOESTERASE DOMAIN-RELATED"/>
    <property type="match status" value="1"/>
</dbReference>
<protein>
    <submittedName>
        <fullName evidence="5">Metallophosphoesterase</fullName>
    </submittedName>
</protein>
<dbReference type="Pfam" id="PF00149">
    <property type="entry name" value="Metallophos"/>
    <property type="match status" value="1"/>
</dbReference>
<reference evidence="5 6" key="2">
    <citation type="submission" date="2021-08" db="EMBL/GenBank/DDBJ databases">
        <title>Massilia sp. R798.</title>
        <authorList>
            <person name="Baek J.H."/>
            <person name="Jung H.S."/>
            <person name="Kim K.R."/>
            <person name="Jeon C.O."/>
        </authorList>
    </citation>
    <scope>NUCLEOTIDE SEQUENCE [LARGE SCALE GENOMIC DNA]</scope>
    <source>
        <strain evidence="5 6">R798</strain>
    </source>
</reference>
<comment type="caution">
    <text evidence="5">The sequence shown here is derived from an EMBL/GenBank/DDBJ whole genome shotgun (WGS) entry which is preliminary data.</text>
</comment>
<name>A0ABS7SQB1_9BURK</name>
<proteinExistence type="predicted"/>
<keyword evidence="6" id="KW-1185">Reference proteome</keyword>
<keyword evidence="3" id="KW-0472">Membrane</keyword>
<feature type="transmembrane region" description="Helical" evidence="3">
    <location>
        <begin position="34"/>
        <end position="56"/>
    </location>
</feature>
<dbReference type="RefSeq" id="WP_223467967.1">
    <property type="nucleotide sequence ID" value="NZ_JAFBIL020000003.1"/>
</dbReference>
<gene>
    <name evidence="5" type="ORF">I4X03_009435</name>
</gene>
<dbReference type="EMBL" id="JAFBIL020000003">
    <property type="protein sequence ID" value="MBZ2207480.1"/>
    <property type="molecule type" value="Genomic_DNA"/>
</dbReference>
<accession>A0ABS7SQB1</accession>
<keyword evidence="1" id="KW-0479">Metal-binding</keyword>
<dbReference type="PANTHER" id="PTHR31302:SF31">
    <property type="entry name" value="PHOSPHODIESTERASE YAEI"/>
    <property type="match status" value="1"/>
</dbReference>
<dbReference type="Gene3D" id="3.60.21.10">
    <property type="match status" value="1"/>
</dbReference>
<organism evidence="5 6">
    <name type="scientific">Massilia soli</name>
    <dbReference type="NCBI Taxonomy" id="2792854"/>
    <lineage>
        <taxon>Bacteria</taxon>
        <taxon>Pseudomonadati</taxon>
        <taxon>Pseudomonadota</taxon>
        <taxon>Betaproteobacteria</taxon>
        <taxon>Burkholderiales</taxon>
        <taxon>Oxalobacteraceae</taxon>
        <taxon>Telluria group</taxon>
        <taxon>Massilia</taxon>
    </lineage>
</organism>
<keyword evidence="2" id="KW-0378">Hydrolase</keyword>
<feature type="domain" description="Calcineurin-like phosphoesterase" evidence="4">
    <location>
        <begin position="154"/>
        <end position="321"/>
    </location>
</feature>
<feature type="transmembrane region" description="Helical" evidence="3">
    <location>
        <begin position="108"/>
        <end position="127"/>
    </location>
</feature>
<dbReference type="CDD" id="cd07385">
    <property type="entry name" value="MPP_YkuE_C"/>
    <property type="match status" value="1"/>
</dbReference>
<dbReference type="InterPro" id="IPR004843">
    <property type="entry name" value="Calcineurin-like_PHP"/>
</dbReference>
<dbReference type="InterPro" id="IPR051158">
    <property type="entry name" value="Metallophosphoesterase_sf"/>
</dbReference>
<reference evidence="5 6" key="1">
    <citation type="submission" date="2021-01" db="EMBL/GenBank/DDBJ databases">
        <authorList>
            <person name="Ruan W."/>
            <person name="Khan S.A."/>
            <person name="Jeon C.O."/>
        </authorList>
    </citation>
    <scope>NUCLEOTIDE SEQUENCE [LARGE SCALE GENOMIC DNA]</scope>
    <source>
        <strain evidence="5 6">R798</strain>
    </source>
</reference>
<sequence>MPPRRAILTVLSLSALLHLYVGMRLLPAIAPQGLWLAAAYGVLAASALLVPTGLLASALRRLRWSDQLAWAGMLAMGMFSSLLVLTVLRDVTLLILAAIGGAGETFDRGSAIAVPLLALGATLAGFFNARRLARVVEVEVPIPGLPSSLHGYAIAQISDVHIGPTIKRRYLEAIVARVNGLRPDAIAITGDLVDGSVRRLSAHTAPLANLAAPDGTFFVTGNHEYYSGAGEWIAEMRRLGLTVLLNEHVVREREGDGVMIAGVTDYSAHHFEPAHRSDPRAAAAGAPAHVKVRVLLAHQPRSAEAAAAAGFDLQLSGHTHGGQFYPWNLFVPLQQPFTAGLNQAGAMWVYTSRGTGYWGPPKRFGAPSEITLLRLVAA</sequence>
<dbReference type="InterPro" id="IPR029052">
    <property type="entry name" value="Metallo-depent_PP-like"/>
</dbReference>
<keyword evidence="3" id="KW-0812">Transmembrane</keyword>
<evidence type="ECO:0000256" key="3">
    <source>
        <dbReference type="SAM" id="Phobius"/>
    </source>
</evidence>
<evidence type="ECO:0000256" key="1">
    <source>
        <dbReference type="ARBA" id="ARBA00022723"/>
    </source>
</evidence>
<evidence type="ECO:0000313" key="5">
    <source>
        <dbReference type="EMBL" id="MBZ2207480.1"/>
    </source>
</evidence>
<keyword evidence="3" id="KW-1133">Transmembrane helix</keyword>
<dbReference type="SUPFAM" id="SSF56300">
    <property type="entry name" value="Metallo-dependent phosphatases"/>
    <property type="match status" value="1"/>
</dbReference>
<dbReference type="Proteomes" id="UP000809349">
    <property type="component" value="Unassembled WGS sequence"/>
</dbReference>